<gene>
    <name evidence="1" type="ORF">OH76DRAFT_1412156</name>
</gene>
<evidence type="ECO:0000313" key="1">
    <source>
        <dbReference type="EMBL" id="RDX41415.1"/>
    </source>
</evidence>
<dbReference type="OrthoDB" id="2628807at2759"/>
<dbReference type="AlphaFoldDB" id="A0A371CMB2"/>
<sequence length="222" mass="24885">MAANNTPKRAWNNVLYRDACLESIGRRYPDYAGKLRHDFDLFALGSYTGPESRIASHLDTQLRSMSTALGSEEAAFEMAKQTLDRYITIVGLKPTPNTPDAIVYIRPIPDCDYSVRLWLADDTSGEFCMDFVHNETKQPVNSPFEYELWAVPSRATLWNEAALLASLESSFGAAALPGEEKFVMSEGQTCVLKRPGHQSVQFTVPRMARPTPENVHVLNFSY</sequence>
<dbReference type="EMBL" id="KZ857513">
    <property type="protein sequence ID" value="RDX41415.1"/>
    <property type="molecule type" value="Genomic_DNA"/>
</dbReference>
<organism evidence="1 2">
    <name type="scientific">Lentinus brumalis</name>
    <dbReference type="NCBI Taxonomy" id="2498619"/>
    <lineage>
        <taxon>Eukaryota</taxon>
        <taxon>Fungi</taxon>
        <taxon>Dikarya</taxon>
        <taxon>Basidiomycota</taxon>
        <taxon>Agaricomycotina</taxon>
        <taxon>Agaricomycetes</taxon>
        <taxon>Polyporales</taxon>
        <taxon>Polyporaceae</taxon>
        <taxon>Lentinus</taxon>
    </lineage>
</organism>
<accession>A0A371CMB2</accession>
<evidence type="ECO:0000313" key="2">
    <source>
        <dbReference type="Proteomes" id="UP000256964"/>
    </source>
</evidence>
<name>A0A371CMB2_9APHY</name>
<keyword evidence="2" id="KW-1185">Reference proteome</keyword>
<protein>
    <submittedName>
        <fullName evidence="1">Uncharacterized protein</fullName>
    </submittedName>
</protein>
<proteinExistence type="predicted"/>
<reference evidence="1 2" key="1">
    <citation type="journal article" date="2018" name="Biotechnol. Biofuels">
        <title>Integrative visual omics of the white-rot fungus Polyporus brumalis exposes the biotechnological potential of its oxidative enzymes for delignifying raw plant biomass.</title>
        <authorList>
            <person name="Miyauchi S."/>
            <person name="Rancon A."/>
            <person name="Drula E."/>
            <person name="Hage H."/>
            <person name="Chaduli D."/>
            <person name="Favel A."/>
            <person name="Grisel S."/>
            <person name="Henrissat B."/>
            <person name="Herpoel-Gimbert I."/>
            <person name="Ruiz-Duenas F.J."/>
            <person name="Chevret D."/>
            <person name="Hainaut M."/>
            <person name="Lin J."/>
            <person name="Wang M."/>
            <person name="Pangilinan J."/>
            <person name="Lipzen A."/>
            <person name="Lesage-Meessen L."/>
            <person name="Navarro D."/>
            <person name="Riley R."/>
            <person name="Grigoriev I.V."/>
            <person name="Zhou S."/>
            <person name="Raouche S."/>
            <person name="Rosso M.N."/>
        </authorList>
    </citation>
    <scope>NUCLEOTIDE SEQUENCE [LARGE SCALE GENOMIC DNA]</scope>
    <source>
        <strain evidence="1 2">BRFM 1820</strain>
    </source>
</reference>
<dbReference type="Proteomes" id="UP000256964">
    <property type="component" value="Unassembled WGS sequence"/>
</dbReference>